<organism evidence="1 2">
    <name type="scientific">Psychromonas marina</name>
    <dbReference type="NCBI Taxonomy" id="88364"/>
    <lineage>
        <taxon>Bacteria</taxon>
        <taxon>Pseudomonadati</taxon>
        <taxon>Pseudomonadota</taxon>
        <taxon>Gammaproteobacteria</taxon>
        <taxon>Alteromonadales</taxon>
        <taxon>Psychromonadaceae</taxon>
        <taxon>Psychromonas</taxon>
    </lineage>
</organism>
<dbReference type="Proteomes" id="UP001157353">
    <property type="component" value="Unassembled WGS sequence"/>
</dbReference>
<comment type="caution">
    <text evidence="1">The sequence shown here is derived from an EMBL/GenBank/DDBJ whole genome shotgun (WGS) entry which is preliminary data.</text>
</comment>
<gene>
    <name evidence="1" type="ORF">GCM10007916_15620</name>
</gene>
<dbReference type="EMBL" id="BSPQ01000004">
    <property type="protein sequence ID" value="GLS90495.1"/>
    <property type="molecule type" value="Genomic_DNA"/>
</dbReference>
<keyword evidence="2" id="KW-1185">Reference proteome</keyword>
<evidence type="ECO:0000313" key="1">
    <source>
        <dbReference type="EMBL" id="GLS90495.1"/>
    </source>
</evidence>
<accession>A0ABQ6E002</accession>
<sequence>MRKTDKKIDNQLRNLLTQICEVALQEIQGYKWVSHKVNYARFPESLVITCTFEDLYSAENAEQQGILLNLIQQKLRAANIELNNVRKQVFFTSQ</sequence>
<reference evidence="2" key="1">
    <citation type="journal article" date="2019" name="Int. J. Syst. Evol. Microbiol.">
        <title>The Global Catalogue of Microorganisms (GCM) 10K type strain sequencing project: providing services to taxonomists for standard genome sequencing and annotation.</title>
        <authorList>
            <consortium name="The Broad Institute Genomics Platform"/>
            <consortium name="The Broad Institute Genome Sequencing Center for Infectious Disease"/>
            <person name="Wu L."/>
            <person name="Ma J."/>
        </authorList>
    </citation>
    <scope>NUCLEOTIDE SEQUENCE [LARGE SCALE GENOMIC DNA]</scope>
    <source>
        <strain evidence="2">NBRC 103166</strain>
    </source>
</reference>
<evidence type="ECO:0008006" key="3">
    <source>
        <dbReference type="Google" id="ProtNLM"/>
    </source>
</evidence>
<proteinExistence type="predicted"/>
<protein>
    <recommendedName>
        <fullName evidence="3">Fis family transcriptional regulator</fullName>
    </recommendedName>
</protein>
<dbReference type="RefSeq" id="WP_284203623.1">
    <property type="nucleotide sequence ID" value="NZ_BSPQ01000004.1"/>
</dbReference>
<evidence type="ECO:0000313" key="2">
    <source>
        <dbReference type="Proteomes" id="UP001157353"/>
    </source>
</evidence>
<name>A0ABQ6E002_9GAMM</name>